<evidence type="ECO:0000256" key="2">
    <source>
        <dbReference type="ARBA" id="ARBA00023015"/>
    </source>
</evidence>
<keyword evidence="7" id="KW-1185">Reference proteome</keyword>
<dbReference type="Proteomes" id="UP000198601">
    <property type="component" value="Unassembled WGS sequence"/>
</dbReference>
<dbReference type="OrthoDB" id="9806513at2"/>
<keyword evidence="1" id="KW-0678">Repressor</keyword>
<dbReference type="PANTHER" id="PTHR30204">
    <property type="entry name" value="REDOX-CYCLING DRUG-SENSING TRANSCRIPTIONAL ACTIVATOR SOXR"/>
    <property type="match status" value="1"/>
</dbReference>
<dbReference type="AlphaFoldDB" id="A0A1G4RT76"/>
<keyword evidence="4" id="KW-0804">Transcription</keyword>
<dbReference type="EMBL" id="FMTT01000019">
    <property type="protein sequence ID" value="SCW59986.1"/>
    <property type="molecule type" value="Genomic_DNA"/>
</dbReference>
<dbReference type="Pfam" id="PF13411">
    <property type="entry name" value="MerR_1"/>
    <property type="match status" value="1"/>
</dbReference>
<evidence type="ECO:0000256" key="1">
    <source>
        <dbReference type="ARBA" id="ARBA00022491"/>
    </source>
</evidence>
<evidence type="ECO:0000313" key="7">
    <source>
        <dbReference type="Proteomes" id="UP000198601"/>
    </source>
</evidence>
<evidence type="ECO:0000256" key="3">
    <source>
        <dbReference type="ARBA" id="ARBA00023125"/>
    </source>
</evidence>
<keyword evidence="3" id="KW-0238">DNA-binding</keyword>
<evidence type="ECO:0000256" key="4">
    <source>
        <dbReference type="ARBA" id="ARBA00023163"/>
    </source>
</evidence>
<keyword evidence="2" id="KW-0805">Transcription regulation</keyword>
<dbReference type="PROSITE" id="PS50937">
    <property type="entry name" value="HTH_MERR_2"/>
    <property type="match status" value="1"/>
</dbReference>
<dbReference type="Gene3D" id="1.10.1660.10">
    <property type="match status" value="1"/>
</dbReference>
<reference evidence="7" key="1">
    <citation type="submission" date="2016-10" db="EMBL/GenBank/DDBJ databases">
        <authorList>
            <person name="Varghese N."/>
            <person name="Submissions S."/>
        </authorList>
    </citation>
    <scope>NUCLEOTIDE SEQUENCE [LARGE SCALE GENOMIC DNA]</scope>
    <source>
        <strain evidence="7">CGMCC 1.8946</strain>
    </source>
</reference>
<feature type="domain" description="HTH merR-type" evidence="5">
    <location>
        <begin position="11"/>
        <end position="79"/>
    </location>
</feature>
<protein>
    <submittedName>
        <fullName evidence="6">MerR family transcriptional regulator, glutamine synthetase repressor</fullName>
    </submittedName>
</protein>
<dbReference type="PANTHER" id="PTHR30204:SF65">
    <property type="entry name" value="HTH-TYPE TRANSCRIPTIONAL REGULATOR TNRA"/>
    <property type="match status" value="1"/>
</dbReference>
<dbReference type="CDD" id="cd01105">
    <property type="entry name" value="HTH_GlnR-like"/>
    <property type="match status" value="1"/>
</dbReference>
<dbReference type="RefSeq" id="WP_090672737.1">
    <property type="nucleotide sequence ID" value="NZ_FMTT01000019.1"/>
</dbReference>
<dbReference type="STRING" id="624147.SAMN04487970_10197"/>
<organism evidence="6 7">
    <name type="scientific">Paenibacillus tianmuensis</name>
    <dbReference type="NCBI Taxonomy" id="624147"/>
    <lineage>
        <taxon>Bacteria</taxon>
        <taxon>Bacillati</taxon>
        <taxon>Bacillota</taxon>
        <taxon>Bacilli</taxon>
        <taxon>Bacillales</taxon>
        <taxon>Paenibacillaceae</taxon>
        <taxon>Paenibacillus</taxon>
    </lineage>
</organism>
<dbReference type="GO" id="GO:0003700">
    <property type="term" value="F:DNA-binding transcription factor activity"/>
    <property type="evidence" value="ECO:0007669"/>
    <property type="project" value="InterPro"/>
</dbReference>
<evidence type="ECO:0000313" key="6">
    <source>
        <dbReference type="EMBL" id="SCW59986.1"/>
    </source>
</evidence>
<sequence length="137" mass="15879">MSDDIRRNMALFPIGIVMKLTDLTARQIRYYEQHELVIPARTGGNQRLYSFNDVERLLEIKDLIEKGVNIAGIKQVLLPVDKNSEEATVLNEQTEVKRREMTDTQLHKMLKQELLVGGKRPNQVSLIQGELSRFFRK</sequence>
<accession>A0A1G4RT76</accession>
<dbReference type="InterPro" id="IPR009061">
    <property type="entry name" value="DNA-bd_dom_put_sf"/>
</dbReference>
<gene>
    <name evidence="6" type="ORF">SAMN04487970_10197</name>
</gene>
<proteinExistence type="predicted"/>
<dbReference type="InterPro" id="IPR047057">
    <property type="entry name" value="MerR_fam"/>
</dbReference>
<name>A0A1G4RT76_9BACL</name>
<evidence type="ECO:0000259" key="5">
    <source>
        <dbReference type="PROSITE" id="PS50937"/>
    </source>
</evidence>
<dbReference type="SUPFAM" id="SSF46955">
    <property type="entry name" value="Putative DNA-binding domain"/>
    <property type="match status" value="1"/>
</dbReference>
<dbReference type="SMART" id="SM00422">
    <property type="entry name" value="HTH_MERR"/>
    <property type="match status" value="1"/>
</dbReference>
<dbReference type="GO" id="GO:0003677">
    <property type="term" value="F:DNA binding"/>
    <property type="evidence" value="ECO:0007669"/>
    <property type="project" value="UniProtKB-KW"/>
</dbReference>
<dbReference type="InterPro" id="IPR000551">
    <property type="entry name" value="MerR-type_HTH_dom"/>
</dbReference>